<reference evidence="6" key="1">
    <citation type="submission" date="2023-08" db="EMBL/GenBank/DDBJ databases">
        <title>Complete genome sequence of Shewanella oncorhynchi Z-P2, a siderophore putrebactin-producing bacterium.</title>
        <authorList>
            <person name="Zhang Y."/>
        </authorList>
    </citation>
    <scope>NUCLEOTIDE SEQUENCE</scope>
    <source>
        <strain evidence="6">Z-P2</strain>
    </source>
</reference>
<evidence type="ECO:0000256" key="2">
    <source>
        <dbReference type="ARBA" id="ARBA00023015"/>
    </source>
</evidence>
<dbReference type="InterPro" id="IPR011051">
    <property type="entry name" value="RmlC_Cupin_sf"/>
</dbReference>
<dbReference type="Pfam" id="PF12833">
    <property type="entry name" value="HTH_18"/>
    <property type="match status" value="1"/>
</dbReference>
<dbReference type="InterPro" id="IPR018062">
    <property type="entry name" value="HTH_AraC-typ_CS"/>
</dbReference>
<dbReference type="PROSITE" id="PS01124">
    <property type="entry name" value="HTH_ARAC_FAMILY_2"/>
    <property type="match status" value="1"/>
</dbReference>
<keyword evidence="4" id="KW-0804">Transcription</keyword>
<dbReference type="FunFam" id="1.10.10.60:FF:000132">
    <property type="entry name" value="AraC family transcriptional regulator"/>
    <property type="match status" value="1"/>
</dbReference>
<dbReference type="GO" id="GO:0003700">
    <property type="term" value="F:DNA-binding transcription factor activity"/>
    <property type="evidence" value="ECO:0007669"/>
    <property type="project" value="InterPro"/>
</dbReference>
<dbReference type="GO" id="GO:0043565">
    <property type="term" value="F:sequence-specific DNA binding"/>
    <property type="evidence" value="ECO:0007669"/>
    <property type="project" value="InterPro"/>
</dbReference>
<dbReference type="PROSITE" id="PS00041">
    <property type="entry name" value="HTH_ARAC_FAMILY_1"/>
    <property type="match status" value="1"/>
</dbReference>
<dbReference type="KEGG" id="sog:RA178_07655"/>
<feature type="domain" description="HTH araC/xylS-type" evidence="5">
    <location>
        <begin position="194"/>
        <end position="294"/>
    </location>
</feature>
<keyword evidence="3" id="KW-0238">DNA-binding</keyword>
<accession>A0AA50KHK5</accession>
<evidence type="ECO:0000256" key="4">
    <source>
        <dbReference type="ARBA" id="ARBA00023163"/>
    </source>
</evidence>
<evidence type="ECO:0000256" key="3">
    <source>
        <dbReference type="ARBA" id="ARBA00023125"/>
    </source>
</evidence>
<organism evidence="6">
    <name type="scientific">Shewanella oncorhynchi</name>
    <dbReference type="NCBI Taxonomy" id="2726434"/>
    <lineage>
        <taxon>Bacteria</taxon>
        <taxon>Pseudomonadati</taxon>
        <taxon>Pseudomonadota</taxon>
        <taxon>Gammaproteobacteria</taxon>
        <taxon>Alteromonadales</taxon>
        <taxon>Shewanellaceae</taxon>
        <taxon>Shewanella</taxon>
    </lineage>
</organism>
<dbReference type="Gene3D" id="2.60.120.10">
    <property type="entry name" value="Jelly Rolls"/>
    <property type="match status" value="1"/>
</dbReference>
<dbReference type="Gene3D" id="1.10.10.60">
    <property type="entry name" value="Homeodomain-like"/>
    <property type="match status" value="1"/>
</dbReference>
<evidence type="ECO:0000313" key="6">
    <source>
        <dbReference type="EMBL" id="WMB74476.1"/>
    </source>
</evidence>
<proteinExistence type="predicted"/>
<dbReference type="PANTHER" id="PTHR11019">
    <property type="entry name" value="HTH-TYPE TRANSCRIPTIONAL REGULATOR NIMR"/>
    <property type="match status" value="1"/>
</dbReference>
<dbReference type="CDD" id="cd06124">
    <property type="entry name" value="cupin_NimR-like_N"/>
    <property type="match status" value="1"/>
</dbReference>
<evidence type="ECO:0000256" key="1">
    <source>
        <dbReference type="ARBA" id="ARBA00022491"/>
    </source>
</evidence>
<dbReference type="Proteomes" id="UP001236800">
    <property type="component" value="Chromosome"/>
</dbReference>
<dbReference type="InterPro" id="IPR009057">
    <property type="entry name" value="Homeodomain-like_sf"/>
</dbReference>
<dbReference type="SUPFAM" id="SSF51182">
    <property type="entry name" value="RmlC-like cupins"/>
    <property type="match status" value="1"/>
</dbReference>
<keyword evidence="1" id="KW-0678">Repressor</keyword>
<dbReference type="EMBL" id="CP132914">
    <property type="protein sequence ID" value="WMB74476.1"/>
    <property type="molecule type" value="Genomic_DNA"/>
</dbReference>
<protein>
    <submittedName>
        <fullName evidence="6">Helix-turn-helix transcriptional regulator</fullName>
    </submittedName>
</protein>
<dbReference type="SMART" id="SM00342">
    <property type="entry name" value="HTH_ARAC"/>
    <property type="match status" value="1"/>
</dbReference>
<dbReference type="PANTHER" id="PTHR11019:SF199">
    <property type="entry name" value="HTH-TYPE TRANSCRIPTIONAL REGULATOR NIMR"/>
    <property type="match status" value="1"/>
</dbReference>
<dbReference type="InterPro" id="IPR014710">
    <property type="entry name" value="RmlC-like_jellyroll"/>
</dbReference>
<gene>
    <name evidence="6" type="ORF">RA178_07655</name>
</gene>
<dbReference type="InterPro" id="IPR018060">
    <property type="entry name" value="HTH_AraC"/>
</dbReference>
<sequence>MKRSFDIKITLGDNTLNQVTDTHLSQLHITQHTQVAPSRLAAAGLSASIMLLKRTLKPFEHVQRHSHSWGQVIYASQGVLSVITPAGRYIVPPEQAVWVPPFVDHEVIALGQVQLSSLYLDETRIGGFPPDCTCLSVKPVLQLLLQEANALVKSEAGLIDPDFKDRVMRLLMVIRDFMVLAPKVALDLPYPRDKKLLRITEALLADPSEQRTLVDWQREVGASARTLARLFKQQTGLSYSQWLQRLRLQVAIQMLSRGESVLTTALSLGYASGSAFGYMFRQLMGVAPSQYLLAQNTLPKIQR</sequence>
<dbReference type="SUPFAM" id="SSF46689">
    <property type="entry name" value="Homeodomain-like"/>
    <property type="match status" value="1"/>
</dbReference>
<dbReference type="AlphaFoldDB" id="A0AA50KHK5"/>
<evidence type="ECO:0000259" key="5">
    <source>
        <dbReference type="PROSITE" id="PS01124"/>
    </source>
</evidence>
<name>A0AA50KHK5_9GAMM</name>
<keyword evidence="2" id="KW-0805">Transcription regulation</keyword>